<dbReference type="InterPro" id="IPR018728">
    <property type="entry name" value="DUF2268"/>
</dbReference>
<dbReference type="AlphaFoldDB" id="A0A1H3PIM8"/>
<proteinExistence type="predicted"/>
<dbReference type="Proteomes" id="UP000198935">
    <property type="component" value="Unassembled WGS sequence"/>
</dbReference>
<feature type="domain" description="DUF2268" evidence="1">
    <location>
        <begin position="75"/>
        <end position="264"/>
    </location>
</feature>
<dbReference type="EMBL" id="FNPI01000005">
    <property type="protein sequence ID" value="SDZ00921.1"/>
    <property type="molecule type" value="Genomic_DNA"/>
</dbReference>
<evidence type="ECO:0000313" key="2">
    <source>
        <dbReference type="EMBL" id="SDZ00921.1"/>
    </source>
</evidence>
<keyword evidence="3" id="KW-1185">Reference proteome</keyword>
<protein>
    <submittedName>
        <fullName evidence="2">Uncharacterized protein YjaZ</fullName>
    </submittedName>
</protein>
<name>A0A1H3PIM8_9BACI</name>
<dbReference type="STRING" id="1503961.SAMN05421736_10566"/>
<accession>A0A1H3PIM8</accession>
<dbReference type="Pfam" id="PF10026">
    <property type="entry name" value="DUF2268"/>
    <property type="match status" value="1"/>
</dbReference>
<evidence type="ECO:0000259" key="1">
    <source>
        <dbReference type="Pfam" id="PF10026"/>
    </source>
</evidence>
<evidence type="ECO:0000313" key="3">
    <source>
        <dbReference type="Proteomes" id="UP000198935"/>
    </source>
</evidence>
<dbReference type="OrthoDB" id="2449457at2"/>
<gene>
    <name evidence="2" type="ORF">SAMN05421736_10566</name>
</gene>
<organism evidence="2 3">
    <name type="scientific">Evansella caseinilytica</name>
    <dbReference type="NCBI Taxonomy" id="1503961"/>
    <lineage>
        <taxon>Bacteria</taxon>
        <taxon>Bacillati</taxon>
        <taxon>Bacillota</taxon>
        <taxon>Bacilli</taxon>
        <taxon>Bacillales</taxon>
        <taxon>Bacillaceae</taxon>
        <taxon>Evansella</taxon>
    </lineage>
</organism>
<reference evidence="3" key="1">
    <citation type="submission" date="2016-10" db="EMBL/GenBank/DDBJ databases">
        <authorList>
            <person name="Varghese N."/>
            <person name="Submissions S."/>
        </authorList>
    </citation>
    <scope>NUCLEOTIDE SEQUENCE [LARGE SCALE GENOMIC DNA]</scope>
    <source>
        <strain evidence="3">SP</strain>
    </source>
</reference>
<sequence>MSLIQTRAWLKRLYGQCTEEGVSKAPKFARLMKHQPEWSSDEWLLFLYRQGMLPVKKSTEETWTAWQQSSPSRDLKELEQKLKARFEGPDPEIYLFPLDIDNHLLMEVMNGKNGITYPGYVLLFFKQDIPPKEKQALFLHEYHHVCRLHHQRQDGKSATLLEAMIMEGLAEYEVKRMLGREFVSKWMTLYPDQTLLNYWQKGIDVRKNIKGRHNHLPFLFGGSRGYPKWLGYSIGYRMVESYLEKIGSCDPIQLLKTAPETILKHSLFSARHI</sequence>